<evidence type="ECO:0000256" key="7">
    <source>
        <dbReference type="SAM" id="SignalP"/>
    </source>
</evidence>
<evidence type="ECO:0000256" key="3">
    <source>
        <dbReference type="ARBA" id="ARBA00013229"/>
    </source>
</evidence>
<comment type="pathway">
    <text evidence="1">Glycan metabolism; pectin degradation; 2-dehydro-3-deoxy-D-gluconate from pectin: step 1/5.</text>
</comment>
<sequence length="158" mass="16893">MTRQSLSLLAVLFALLAPLLLVNAGTVEKRASRTSPPSGAVVVRKSGAQTGEYSTVQAAIKALPNDSSARTIFIYPGTYNEQVYISRAGKTTILGSTTDTSGYTANSVTITQALSAGSTGGDNDLTATLRVHKDNFFLYNVNLKNTVRFLLVQIVRYT</sequence>
<keyword evidence="10" id="KW-1185">Reference proteome</keyword>
<keyword evidence="4" id="KW-0378">Hydrolase</keyword>
<dbReference type="Gene3D" id="2.160.20.10">
    <property type="entry name" value="Single-stranded right-handed beta-helix, Pectin lyase-like"/>
    <property type="match status" value="1"/>
</dbReference>
<dbReference type="AlphaFoldDB" id="A0A9P7GP54"/>
<dbReference type="InterPro" id="IPR012334">
    <property type="entry name" value="Pectin_lyas_fold"/>
</dbReference>
<evidence type="ECO:0000256" key="5">
    <source>
        <dbReference type="ARBA" id="ARBA00023085"/>
    </source>
</evidence>
<evidence type="ECO:0000313" key="10">
    <source>
        <dbReference type="Proteomes" id="UP000717328"/>
    </source>
</evidence>
<dbReference type="SUPFAM" id="SSF51126">
    <property type="entry name" value="Pectin lyase-like"/>
    <property type="match status" value="1"/>
</dbReference>
<feature type="domain" description="Pectinesterase catalytic" evidence="8">
    <location>
        <begin position="41"/>
        <end position="147"/>
    </location>
</feature>
<evidence type="ECO:0000256" key="4">
    <source>
        <dbReference type="ARBA" id="ARBA00022801"/>
    </source>
</evidence>
<name>A0A9P7GP54_9AGAR</name>
<dbReference type="GO" id="GO:0030599">
    <property type="term" value="F:pectinesterase activity"/>
    <property type="evidence" value="ECO:0007669"/>
    <property type="project" value="UniProtKB-EC"/>
</dbReference>
<evidence type="ECO:0000313" key="9">
    <source>
        <dbReference type="EMBL" id="KAG5650860.1"/>
    </source>
</evidence>
<evidence type="ECO:0000256" key="6">
    <source>
        <dbReference type="ARBA" id="ARBA00042203"/>
    </source>
</evidence>
<feature type="chain" id="PRO_5040304815" description="pectinesterase" evidence="7">
    <location>
        <begin position="25"/>
        <end position="158"/>
    </location>
</feature>
<dbReference type="Pfam" id="PF01095">
    <property type="entry name" value="Pectinesterase"/>
    <property type="match status" value="1"/>
</dbReference>
<dbReference type="EMBL" id="JABCKI010000347">
    <property type="protein sequence ID" value="KAG5650860.1"/>
    <property type="molecule type" value="Genomic_DNA"/>
</dbReference>
<evidence type="ECO:0000256" key="1">
    <source>
        <dbReference type="ARBA" id="ARBA00005184"/>
    </source>
</evidence>
<dbReference type="PANTHER" id="PTHR31321:SF57">
    <property type="entry name" value="PECTINESTERASE 53-RELATED"/>
    <property type="match status" value="1"/>
</dbReference>
<dbReference type="Proteomes" id="UP000717328">
    <property type="component" value="Unassembled WGS sequence"/>
</dbReference>
<dbReference type="InterPro" id="IPR000070">
    <property type="entry name" value="Pectinesterase_cat"/>
</dbReference>
<dbReference type="GO" id="GO:0045490">
    <property type="term" value="P:pectin catabolic process"/>
    <property type="evidence" value="ECO:0007669"/>
    <property type="project" value="TreeGrafter"/>
</dbReference>
<comment type="similarity">
    <text evidence="2">Belongs to the pectinesterase family.</text>
</comment>
<organism evidence="9 10">
    <name type="scientific">Sphagnurus paluster</name>
    <dbReference type="NCBI Taxonomy" id="117069"/>
    <lineage>
        <taxon>Eukaryota</taxon>
        <taxon>Fungi</taxon>
        <taxon>Dikarya</taxon>
        <taxon>Basidiomycota</taxon>
        <taxon>Agaricomycotina</taxon>
        <taxon>Agaricomycetes</taxon>
        <taxon>Agaricomycetidae</taxon>
        <taxon>Agaricales</taxon>
        <taxon>Tricholomatineae</taxon>
        <taxon>Lyophyllaceae</taxon>
        <taxon>Sphagnurus</taxon>
    </lineage>
</organism>
<comment type="caution">
    <text evidence="9">The sequence shown here is derived from an EMBL/GenBank/DDBJ whole genome shotgun (WGS) entry which is preliminary data.</text>
</comment>
<dbReference type="InterPro" id="IPR011050">
    <property type="entry name" value="Pectin_lyase_fold/virulence"/>
</dbReference>
<dbReference type="OrthoDB" id="3051535at2759"/>
<protein>
    <recommendedName>
        <fullName evidence="3">pectinesterase</fullName>
        <ecNumber evidence="3">3.1.1.11</ecNumber>
    </recommendedName>
    <alternativeName>
        <fullName evidence="6">Pectin methylesterase A</fullName>
    </alternativeName>
</protein>
<accession>A0A9P7GP54</accession>
<evidence type="ECO:0000256" key="2">
    <source>
        <dbReference type="ARBA" id="ARBA00008891"/>
    </source>
</evidence>
<evidence type="ECO:0000259" key="8">
    <source>
        <dbReference type="Pfam" id="PF01095"/>
    </source>
</evidence>
<dbReference type="GO" id="GO:0042545">
    <property type="term" value="P:cell wall modification"/>
    <property type="evidence" value="ECO:0007669"/>
    <property type="project" value="InterPro"/>
</dbReference>
<reference evidence="9" key="2">
    <citation type="submission" date="2021-10" db="EMBL/GenBank/DDBJ databases">
        <title>Phylogenomics reveals ancestral predisposition of the termite-cultivated fungus Termitomyces towards a domesticated lifestyle.</title>
        <authorList>
            <person name="Auxier B."/>
            <person name="Grum-Grzhimaylo A."/>
            <person name="Cardenas M.E."/>
            <person name="Lodge J.D."/>
            <person name="Laessoe T."/>
            <person name="Pedersen O."/>
            <person name="Smith M.E."/>
            <person name="Kuyper T.W."/>
            <person name="Franco-Molano E.A."/>
            <person name="Baroni T.J."/>
            <person name="Aanen D.K."/>
        </authorList>
    </citation>
    <scope>NUCLEOTIDE SEQUENCE</scope>
    <source>
        <strain evidence="9">D49</strain>
    </source>
</reference>
<dbReference type="EC" id="3.1.1.11" evidence="3"/>
<keyword evidence="7" id="KW-0732">Signal</keyword>
<gene>
    <name evidence="9" type="ORF">H0H81_010740</name>
</gene>
<dbReference type="PANTHER" id="PTHR31321">
    <property type="entry name" value="ACYL-COA THIOESTER HYDROLASE YBHC-RELATED"/>
    <property type="match status" value="1"/>
</dbReference>
<proteinExistence type="inferred from homology"/>
<keyword evidence="5" id="KW-0063">Aspartyl esterase</keyword>
<feature type="signal peptide" evidence="7">
    <location>
        <begin position="1"/>
        <end position="24"/>
    </location>
</feature>
<reference evidence="9" key="1">
    <citation type="submission" date="2021-02" db="EMBL/GenBank/DDBJ databases">
        <authorList>
            <person name="Nieuwenhuis M."/>
            <person name="Van De Peppel L.J.J."/>
        </authorList>
    </citation>
    <scope>NUCLEOTIDE SEQUENCE</scope>
    <source>
        <strain evidence="9">D49</strain>
    </source>
</reference>